<dbReference type="AlphaFoldDB" id="A0A0A9DX88"/>
<sequence>MFASHHFSYQSKEIPDPLSQHIHSYELHKPLYQSRVQQHVPERSTQACHKMMLLGRAHFE</sequence>
<dbReference type="EMBL" id="GBRH01209513">
    <property type="protein sequence ID" value="JAD88382.1"/>
    <property type="molecule type" value="Transcribed_RNA"/>
</dbReference>
<protein>
    <submittedName>
        <fullName evidence="1">Uncharacterized protein</fullName>
    </submittedName>
</protein>
<reference evidence="1" key="1">
    <citation type="submission" date="2014-09" db="EMBL/GenBank/DDBJ databases">
        <authorList>
            <person name="Magalhaes I.L.F."/>
            <person name="Oliveira U."/>
            <person name="Santos F.R."/>
            <person name="Vidigal T.H.D.A."/>
            <person name="Brescovit A.D."/>
            <person name="Santos A.J."/>
        </authorList>
    </citation>
    <scope>NUCLEOTIDE SEQUENCE</scope>
    <source>
        <tissue evidence="1">Shoot tissue taken approximately 20 cm above the soil surface</tissue>
    </source>
</reference>
<accession>A0A0A9DX88</accession>
<proteinExistence type="predicted"/>
<organism evidence="1">
    <name type="scientific">Arundo donax</name>
    <name type="common">Giant reed</name>
    <name type="synonym">Donax arundinaceus</name>
    <dbReference type="NCBI Taxonomy" id="35708"/>
    <lineage>
        <taxon>Eukaryota</taxon>
        <taxon>Viridiplantae</taxon>
        <taxon>Streptophyta</taxon>
        <taxon>Embryophyta</taxon>
        <taxon>Tracheophyta</taxon>
        <taxon>Spermatophyta</taxon>
        <taxon>Magnoliopsida</taxon>
        <taxon>Liliopsida</taxon>
        <taxon>Poales</taxon>
        <taxon>Poaceae</taxon>
        <taxon>PACMAD clade</taxon>
        <taxon>Arundinoideae</taxon>
        <taxon>Arundineae</taxon>
        <taxon>Arundo</taxon>
    </lineage>
</organism>
<reference evidence="1" key="2">
    <citation type="journal article" date="2015" name="Data Brief">
        <title>Shoot transcriptome of the giant reed, Arundo donax.</title>
        <authorList>
            <person name="Barrero R.A."/>
            <person name="Guerrero F.D."/>
            <person name="Moolhuijzen P."/>
            <person name="Goolsby J.A."/>
            <person name="Tidwell J."/>
            <person name="Bellgard S.E."/>
            <person name="Bellgard M.I."/>
        </authorList>
    </citation>
    <scope>NUCLEOTIDE SEQUENCE</scope>
    <source>
        <tissue evidence="1">Shoot tissue taken approximately 20 cm above the soil surface</tissue>
    </source>
</reference>
<evidence type="ECO:0000313" key="1">
    <source>
        <dbReference type="EMBL" id="JAD88382.1"/>
    </source>
</evidence>
<name>A0A0A9DX88_ARUDO</name>